<evidence type="ECO:0000256" key="5">
    <source>
        <dbReference type="ARBA" id="ARBA00048200"/>
    </source>
</evidence>
<dbReference type="Gene3D" id="3.40.50.720">
    <property type="entry name" value="NAD(P)-binding Rossmann-like Domain"/>
    <property type="match status" value="1"/>
</dbReference>
<dbReference type="SUPFAM" id="SSF51735">
    <property type="entry name" value="NAD(P)-binding Rossmann-fold domains"/>
    <property type="match status" value="1"/>
</dbReference>
<evidence type="ECO:0000313" key="8">
    <source>
        <dbReference type="EMBL" id="GAA4270310.1"/>
    </source>
</evidence>
<dbReference type="InterPro" id="IPR005913">
    <property type="entry name" value="dTDP_dehydrorham_reduct"/>
</dbReference>
<dbReference type="InterPro" id="IPR029903">
    <property type="entry name" value="RmlD-like-bd"/>
</dbReference>
<feature type="domain" description="RmlD-like substrate binding" evidence="7">
    <location>
        <begin position="11"/>
        <end position="248"/>
    </location>
</feature>
<accession>A0ABP8EDS5</accession>
<name>A0ABP8EDS5_9FLAO</name>
<proteinExistence type="inferred from homology"/>
<keyword evidence="9" id="KW-1185">Reference proteome</keyword>
<dbReference type="EC" id="1.1.1.133" evidence="3 6"/>
<dbReference type="Pfam" id="PF04321">
    <property type="entry name" value="RmlD_sub_bind"/>
    <property type="match status" value="1"/>
</dbReference>
<dbReference type="PANTHER" id="PTHR10491">
    <property type="entry name" value="DTDP-4-DEHYDRORHAMNOSE REDUCTASE"/>
    <property type="match status" value="1"/>
</dbReference>
<dbReference type="RefSeq" id="WP_139002676.1">
    <property type="nucleotide sequence ID" value="NZ_BAABAV010000003.1"/>
</dbReference>
<evidence type="ECO:0000259" key="7">
    <source>
        <dbReference type="Pfam" id="PF04321"/>
    </source>
</evidence>
<dbReference type="Proteomes" id="UP001500027">
    <property type="component" value="Unassembled WGS sequence"/>
</dbReference>
<keyword evidence="6" id="KW-0560">Oxidoreductase</keyword>
<dbReference type="InterPro" id="IPR036291">
    <property type="entry name" value="NAD(P)-bd_dom_sf"/>
</dbReference>
<gene>
    <name evidence="8" type="ORF">GCM10022257_24110</name>
</gene>
<dbReference type="PANTHER" id="PTHR10491:SF4">
    <property type="entry name" value="METHIONINE ADENOSYLTRANSFERASE 2 SUBUNIT BETA"/>
    <property type="match status" value="1"/>
</dbReference>
<evidence type="ECO:0000256" key="6">
    <source>
        <dbReference type="RuleBase" id="RU364082"/>
    </source>
</evidence>
<evidence type="ECO:0000256" key="3">
    <source>
        <dbReference type="ARBA" id="ARBA00012929"/>
    </source>
</evidence>
<sequence>MTGKQQNSKHRILILGGSGFLGGALYKELCPYFKTYGTYYKSNRQLEKNHHFFQYNIEEDDIYEILDIVKPTIIISALRGDFSKQVIVHQHLAEYVYKHKIKLLFLSSANVFDAYIKYPSYEEDKTYSNSIYGHFKIKIENMLLRLPKKQIAILRMPMVFGSQAPRVQEIIQLVKEKEPIEIFPNLIMNVTTDSKVTQQIHYIINRNKSGIFHLGSDDLVHHNDFIKEIISTLEIKEKVLFKHVYTTNDDRYLAVLPKFNKLPKHLHLKSSEILKELKI</sequence>
<keyword evidence="6" id="KW-0521">NADP</keyword>
<dbReference type="EMBL" id="BAABAV010000003">
    <property type="protein sequence ID" value="GAA4270310.1"/>
    <property type="molecule type" value="Genomic_DNA"/>
</dbReference>
<evidence type="ECO:0000256" key="1">
    <source>
        <dbReference type="ARBA" id="ARBA00004781"/>
    </source>
</evidence>
<protein>
    <recommendedName>
        <fullName evidence="4 6">dTDP-4-dehydrorhamnose reductase</fullName>
        <ecNumber evidence="3 6">1.1.1.133</ecNumber>
    </recommendedName>
</protein>
<comment type="catalytic activity">
    <reaction evidence="5">
        <text>dTDP-beta-L-rhamnose + NADP(+) = dTDP-4-dehydro-beta-L-rhamnose + NADPH + H(+)</text>
        <dbReference type="Rhea" id="RHEA:21796"/>
        <dbReference type="ChEBI" id="CHEBI:15378"/>
        <dbReference type="ChEBI" id="CHEBI:57510"/>
        <dbReference type="ChEBI" id="CHEBI:57783"/>
        <dbReference type="ChEBI" id="CHEBI:58349"/>
        <dbReference type="ChEBI" id="CHEBI:62830"/>
        <dbReference type="EC" id="1.1.1.133"/>
    </reaction>
</comment>
<comment type="function">
    <text evidence="6">Catalyzes the reduction of dTDP-6-deoxy-L-lyxo-4-hexulose to yield dTDP-L-rhamnose.</text>
</comment>
<comment type="pathway">
    <text evidence="1 6">Carbohydrate biosynthesis; dTDP-L-rhamnose biosynthesis.</text>
</comment>
<comment type="caution">
    <text evidence="8">The sequence shown here is derived from an EMBL/GenBank/DDBJ whole genome shotgun (WGS) entry which is preliminary data.</text>
</comment>
<organism evidence="8 9">
    <name type="scientific">Hyunsoonleella aestuarii</name>
    <dbReference type="NCBI Taxonomy" id="912802"/>
    <lineage>
        <taxon>Bacteria</taxon>
        <taxon>Pseudomonadati</taxon>
        <taxon>Bacteroidota</taxon>
        <taxon>Flavobacteriia</taxon>
        <taxon>Flavobacteriales</taxon>
        <taxon>Flavobacteriaceae</taxon>
    </lineage>
</organism>
<comment type="similarity">
    <text evidence="2 6">Belongs to the dTDP-4-dehydrorhamnose reductase family.</text>
</comment>
<reference evidence="9" key="1">
    <citation type="journal article" date="2019" name="Int. J. Syst. Evol. Microbiol.">
        <title>The Global Catalogue of Microorganisms (GCM) 10K type strain sequencing project: providing services to taxonomists for standard genome sequencing and annotation.</title>
        <authorList>
            <consortium name="The Broad Institute Genomics Platform"/>
            <consortium name="The Broad Institute Genome Sequencing Center for Infectious Disease"/>
            <person name="Wu L."/>
            <person name="Ma J."/>
        </authorList>
    </citation>
    <scope>NUCLEOTIDE SEQUENCE [LARGE SCALE GENOMIC DNA]</scope>
    <source>
        <strain evidence="9">JCM 17452</strain>
    </source>
</reference>
<evidence type="ECO:0000256" key="4">
    <source>
        <dbReference type="ARBA" id="ARBA00017099"/>
    </source>
</evidence>
<evidence type="ECO:0000313" key="9">
    <source>
        <dbReference type="Proteomes" id="UP001500027"/>
    </source>
</evidence>
<evidence type="ECO:0000256" key="2">
    <source>
        <dbReference type="ARBA" id="ARBA00010944"/>
    </source>
</evidence>